<evidence type="ECO:0000313" key="4">
    <source>
        <dbReference type="EnsemblPlants" id="KEH16958"/>
    </source>
</evidence>
<dbReference type="EnsemblPlants" id="KEH17410">
    <property type="protein sequence ID" value="KEH17410"/>
    <property type="gene ID" value="MTR_0017s0160"/>
</dbReference>
<dbReference type="PaxDb" id="3880-AET01589"/>
<keyword evidence="1" id="KW-0472">Membrane</keyword>
<accession>A0A072TV53</accession>
<dbReference type="Proteomes" id="UP000002051">
    <property type="component" value="Unassembled WGS sequence"/>
</dbReference>
<reference evidence="3 5" key="2">
    <citation type="journal article" date="2014" name="BMC Genomics">
        <title>An improved genome release (version Mt4.0) for the model legume Medicago truncatula.</title>
        <authorList>
            <person name="Tang H."/>
            <person name="Krishnakumar V."/>
            <person name="Bidwell S."/>
            <person name="Rosen B."/>
            <person name="Chan A."/>
            <person name="Zhou S."/>
            <person name="Gentzbittel L."/>
            <person name="Childs K.L."/>
            <person name="Yandell M."/>
            <person name="Gundlach H."/>
            <person name="Mayer K.F."/>
            <person name="Schwartz D.C."/>
            <person name="Town C.D."/>
        </authorList>
    </citation>
    <scope>GENOME REANNOTATION</scope>
    <source>
        <strain evidence="3">A17</strain>
        <strain evidence="4 5">cv. Jemalong A17</strain>
    </source>
</reference>
<dbReference type="EMBL" id="KL402786">
    <property type="protein sequence ID" value="KEH16958.1"/>
    <property type="molecule type" value="Genomic_DNA"/>
</dbReference>
<reference evidence="4" key="3">
    <citation type="submission" date="2015-06" db="UniProtKB">
        <authorList>
            <consortium name="EnsemblPlants"/>
        </authorList>
    </citation>
    <scope>IDENTIFICATION</scope>
    <source>
        <strain evidence="4">cv. Jemalong A17</strain>
    </source>
</reference>
<keyword evidence="1 3" id="KW-0812">Transmembrane</keyword>
<proteinExistence type="predicted"/>
<dbReference type="EMBL" id="KL402742">
    <property type="protein sequence ID" value="KEH17410.1"/>
    <property type="molecule type" value="Genomic_DNA"/>
</dbReference>
<name>A0A072TV53_MEDTR</name>
<protein>
    <submittedName>
        <fullName evidence="3">Transmembrane protein, putative</fullName>
    </submittedName>
</protein>
<keyword evidence="1" id="KW-1133">Transmembrane helix</keyword>
<feature type="transmembrane region" description="Helical" evidence="1">
    <location>
        <begin position="100"/>
        <end position="120"/>
    </location>
</feature>
<evidence type="ECO:0000313" key="3">
    <source>
        <dbReference type="EMBL" id="KEH17410.1"/>
    </source>
</evidence>
<evidence type="ECO:0000313" key="2">
    <source>
        <dbReference type="EMBL" id="KEH16958.1"/>
    </source>
</evidence>
<dbReference type="HOGENOM" id="CLU_1725046_0_0_1"/>
<dbReference type="AlphaFoldDB" id="A0A072TV53"/>
<organism evidence="3 5">
    <name type="scientific">Medicago truncatula</name>
    <name type="common">Barrel medic</name>
    <name type="synonym">Medicago tribuloides</name>
    <dbReference type="NCBI Taxonomy" id="3880"/>
    <lineage>
        <taxon>Eukaryota</taxon>
        <taxon>Viridiplantae</taxon>
        <taxon>Streptophyta</taxon>
        <taxon>Embryophyta</taxon>
        <taxon>Tracheophyta</taxon>
        <taxon>Spermatophyta</taxon>
        <taxon>Magnoliopsida</taxon>
        <taxon>eudicotyledons</taxon>
        <taxon>Gunneridae</taxon>
        <taxon>Pentapetalae</taxon>
        <taxon>rosids</taxon>
        <taxon>fabids</taxon>
        <taxon>Fabales</taxon>
        <taxon>Fabaceae</taxon>
        <taxon>Papilionoideae</taxon>
        <taxon>50 kb inversion clade</taxon>
        <taxon>NPAAA clade</taxon>
        <taxon>Hologalegina</taxon>
        <taxon>IRL clade</taxon>
        <taxon>Trifolieae</taxon>
        <taxon>Medicago</taxon>
    </lineage>
</organism>
<reference evidence="3 5" key="1">
    <citation type="journal article" date="2011" name="Nature">
        <title>The Medicago genome provides insight into the evolution of rhizobial symbioses.</title>
        <authorList>
            <person name="Young N.D."/>
            <person name="Debelle F."/>
            <person name="Oldroyd G.E."/>
            <person name="Geurts R."/>
            <person name="Cannon S.B."/>
            <person name="Udvardi M.K."/>
            <person name="Benedito V.A."/>
            <person name="Mayer K.F."/>
            <person name="Gouzy J."/>
            <person name="Schoof H."/>
            <person name="Van de Peer Y."/>
            <person name="Proost S."/>
            <person name="Cook D.R."/>
            <person name="Meyers B.C."/>
            <person name="Spannagl M."/>
            <person name="Cheung F."/>
            <person name="De Mita S."/>
            <person name="Krishnakumar V."/>
            <person name="Gundlach H."/>
            <person name="Zhou S."/>
            <person name="Mudge J."/>
            <person name="Bharti A.K."/>
            <person name="Murray J.D."/>
            <person name="Naoumkina M.A."/>
            <person name="Rosen B."/>
            <person name="Silverstein K.A."/>
            <person name="Tang H."/>
            <person name="Rombauts S."/>
            <person name="Zhao P.X."/>
            <person name="Zhou P."/>
            <person name="Barbe V."/>
            <person name="Bardou P."/>
            <person name="Bechner M."/>
            <person name="Bellec A."/>
            <person name="Berger A."/>
            <person name="Berges H."/>
            <person name="Bidwell S."/>
            <person name="Bisseling T."/>
            <person name="Choisne N."/>
            <person name="Couloux A."/>
            <person name="Denny R."/>
            <person name="Deshpande S."/>
            <person name="Dai X."/>
            <person name="Doyle J.J."/>
            <person name="Dudez A.M."/>
            <person name="Farmer A.D."/>
            <person name="Fouteau S."/>
            <person name="Franken C."/>
            <person name="Gibelin C."/>
            <person name="Gish J."/>
            <person name="Goldstein S."/>
            <person name="Gonzalez A.J."/>
            <person name="Green P.J."/>
            <person name="Hallab A."/>
            <person name="Hartog M."/>
            <person name="Hua A."/>
            <person name="Humphray S.J."/>
            <person name="Jeong D.H."/>
            <person name="Jing Y."/>
            <person name="Jocker A."/>
            <person name="Kenton S.M."/>
            <person name="Kim D.J."/>
            <person name="Klee K."/>
            <person name="Lai H."/>
            <person name="Lang C."/>
            <person name="Lin S."/>
            <person name="Macmil S.L."/>
            <person name="Magdelenat G."/>
            <person name="Matthews L."/>
            <person name="McCorrison J."/>
            <person name="Monaghan E.L."/>
            <person name="Mun J.H."/>
            <person name="Najar F.Z."/>
            <person name="Nicholson C."/>
            <person name="Noirot C."/>
            <person name="O'Bleness M."/>
            <person name="Paule C.R."/>
            <person name="Poulain J."/>
            <person name="Prion F."/>
            <person name="Qin B."/>
            <person name="Qu C."/>
            <person name="Retzel E.F."/>
            <person name="Riddle C."/>
            <person name="Sallet E."/>
            <person name="Samain S."/>
            <person name="Samson N."/>
            <person name="Sanders I."/>
            <person name="Saurat O."/>
            <person name="Scarpelli C."/>
            <person name="Schiex T."/>
            <person name="Segurens B."/>
            <person name="Severin A.J."/>
            <person name="Sherrier D.J."/>
            <person name="Shi R."/>
            <person name="Sims S."/>
            <person name="Singer S.R."/>
            <person name="Sinharoy S."/>
            <person name="Sterck L."/>
            <person name="Viollet A."/>
            <person name="Wang B.B."/>
            <person name="Wang K."/>
            <person name="Wang M."/>
            <person name="Wang X."/>
            <person name="Warfsmann J."/>
            <person name="Weissenbach J."/>
            <person name="White D.D."/>
            <person name="White J.D."/>
            <person name="Wiley G.B."/>
            <person name="Wincker P."/>
            <person name="Xing Y."/>
            <person name="Yang L."/>
            <person name="Yao Z."/>
            <person name="Ying F."/>
            <person name="Zhai J."/>
            <person name="Zhou L."/>
            <person name="Zuber A."/>
            <person name="Denarie J."/>
            <person name="Dixon R.A."/>
            <person name="May G.D."/>
            <person name="Schwartz D.C."/>
            <person name="Rogers J."/>
            <person name="Quetier F."/>
            <person name="Town C.D."/>
            <person name="Roe B.A."/>
        </authorList>
    </citation>
    <scope>NUCLEOTIDE SEQUENCE [LARGE SCALE GENOMIC DNA]</scope>
    <source>
        <strain evidence="3">A17</strain>
        <strain evidence="4 5">cv. Jemalong A17</strain>
    </source>
</reference>
<evidence type="ECO:0000313" key="5">
    <source>
        <dbReference type="Proteomes" id="UP000002051"/>
    </source>
</evidence>
<dbReference type="EnsemblPlants" id="KEH16958">
    <property type="protein sequence ID" value="KEH16958"/>
    <property type="gene ID" value="MTR_0061s0110"/>
</dbReference>
<gene>
    <name evidence="3" type="ORF">MTR_0017s0160</name>
    <name evidence="2" type="ORF">MTR_0061s0110</name>
</gene>
<evidence type="ECO:0000256" key="1">
    <source>
        <dbReference type="SAM" id="Phobius"/>
    </source>
</evidence>
<keyword evidence="5" id="KW-1185">Reference proteome</keyword>
<sequence length="152" mass="17216">MVAYMFSVGWEVGGAGWRWRRGLWVWEEEMLGECIILLGYTVSSAYHLLTSSDTPQVEGADALVWHKHVPLKVQTPLLFQIISFSSLIKQKEFEQGAPFCSLFGCLVYGSFGMTGISWWIELSGMWLKANNVVFVFGFHLWWSSPLDCLGLA</sequence>